<sequence>MGSGQSTRKLTISNEEEIGVIKVSNAVVERLAQGCNKGPTETVKDVSSFTPTQSANPTVPLSSSQTGNVPSGYPVYYYPELTLSALEIQNQKEQELQVQNQYWQRRLQNMEKKHLMIDRILEEEYKKTIDEFSSGKIIGQKMEENLSDEQLCTAGKEKILKCYQENPKEILKCSDLVEEFSNCVDQRRVNLITTRC</sequence>
<evidence type="ECO:0000313" key="2">
    <source>
        <dbReference type="EMBL" id="KAL2718441.1"/>
    </source>
</evidence>
<dbReference type="EMBL" id="JAUDFV010000152">
    <property type="protein sequence ID" value="KAL2718441.1"/>
    <property type="molecule type" value="Genomic_DNA"/>
</dbReference>
<comment type="caution">
    <text evidence="2">The sequence shown here is derived from an EMBL/GenBank/DDBJ whole genome shotgun (WGS) entry which is preliminary data.</text>
</comment>
<dbReference type="PANTHER" id="PTHR21588">
    <property type="entry name" value="COILED-COIL-HELIX-COILED-COIL-HELIX DOMAIN CONTAINING 6"/>
    <property type="match status" value="1"/>
</dbReference>
<protein>
    <submittedName>
        <fullName evidence="2">MICOS complex subunit MIC25-like</fullName>
    </submittedName>
</protein>
<dbReference type="PANTHER" id="PTHR21588:SF18">
    <property type="entry name" value="MICOS COMPLEX SUBUNIT MIC19"/>
    <property type="match status" value="1"/>
</dbReference>
<keyword evidence="3" id="KW-1185">Reference proteome</keyword>
<dbReference type="InterPro" id="IPR052632">
    <property type="entry name" value="MICOS_subunit_Mic19"/>
</dbReference>
<organism evidence="2 3">
    <name type="scientific">Vespula squamosa</name>
    <name type="common">Southern yellow jacket</name>
    <name type="synonym">Wasp</name>
    <dbReference type="NCBI Taxonomy" id="30214"/>
    <lineage>
        <taxon>Eukaryota</taxon>
        <taxon>Metazoa</taxon>
        <taxon>Ecdysozoa</taxon>
        <taxon>Arthropoda</taxon>
        <taxon>Hexapoda</taxon>
        <taxon>Insecta</taxon>
        <taxon>Pterygota</taxon>
        <taxon>Neoptera</taxon>
        <taxon>Endopterygota</taxon>
        <taxon>Hymenoptera</taxon>
        <taxon>Apocrita</taxon>
        <taxon>Aculeata</taxon>
        <taxon>Vespoidea</taxon>
        <taxon>Vespidae</taxon>
        <taxon>Vespinae</taxon>
        <taxon>Vespula</taxon>
    </lineage>
</organism>
<evidence type="ECO:0000256" key="1">
    <source>
        <dbReference type="SAM" id="MobiDB-lite"/>
    </source>
</evidence>
<feature type="region of interest" description="Disordered" evidence="1">
    <location>
        <begin position="39"/>
        <end position="66"/>
    </location>
</feature>
<name>A0ABD2ACX3_VESSQ</name>
<feature type="compositionally biased region" description="Polar residues" evidence="1">
    <location>
        <begin position="45"/>
        <end position="66"/>
    </location>
</feature>
<dbReference type="Proteomes" id="UP001607302">
    <property type="component" value="Unassembled WGS sequence"/>
</dbReference>
<reference evidence="2 3" key="1">
    <citation type="journal article" date="2024" name="Ann. Entomol. Soc. Am.">
        <title>Genomic analyses of the southern and eastern yellowjacket wasps (Hymenoptera: Vespidae) reveal evolutionary signatures of social life.</title>
        <authorList>
            <person name="Catto M.A."/>
            <person name="Caine P.B."/>
            <person name="Orr S.E."/>
            <person name="Hunt B.G."/>
            <person name="Goodisman M.A.D."/>
        </authorList>
    </citation>
    <scope>NUCLEOTIDE SEQUENCE [LARGE SCALE GENOMIC DNA]</scope>
    <source>
        <strain evidence="2">233</strain>
        <tissue evidence="2">Head and thorax</tissue>
    </source>
</reference>
<accession>A0ABD2ACX3</accession>
<gene>
    <name evidence="2" type="ORF">V1478_012317</name>
</gene>
<proteinExistence type="predicted"/>
<dbReference type="AlphaFoldDB" id="A0ABD2ACX3"/>
<evidence type="ECO:0000313" key="3">
    <source>
        <dbReference type="Proteomes" id="UP001607302"/>
    </source>
</evidence>